<dbReference type="InterPro" id="IPR003018">
    <property type="entry name" value="GAF"/>
</dbReference>
<organism evidence="19 20">
    <name type="scientific">Methylobacterium gossipiicola</name>
    <dbReference type="NCBI Taxonomy" id="582675"/>
    <lineage>
        <taxon>Bacteria</taxon>
        <taxon>Pseudomonadati</taxon>
        <taxon>Pseudomonadota</taxon>
        <taxon>Alphaproteobacteria</taxon>
        <taxon>Hyphomicrobiales</taxon>
        <taxon>Methylobacteriaceae</taxon>
        <taxon>Methylobacterium</taxon>
    </lineage>
</organism>
<gene>
    <name evidence="19" type="ORF">SAMN05192565_11623</name>
</gene>
<dbReference type="STRING" id="582675.SAMN05192565_11623"/>
<keyword evidence="20" id="KW-1185">Reference proteome</keyword>
<feature type="domain" description="PAC" evidence="18">
    <location>
        <begin position="388"/>
        <end position="441"/>
    </location>
</feature>
<dbReference type="SMART" id="SM00086">
    <property type="entry name" value="PAC"/>
    <property type="match status" value="2"/>
</dbReference>
<dbReference type="InterPro" id="IPR000014">
    <property type="entry name" value="PAS"/>
</dbReference>
<keyword evidence="5" id="KW-0597">Phosphoprotein</keyword>
<evidence type="ECO:0000256" key="10">
    <source>
        <dbReference type="ARBA" id="ARBA00022737"/>
    </source>
</evidence>
<protein>
    <recommendedName>
        <fullName evidence="3">Blue-light-activated histidine kinase</fullName>
        <ecNumber evidence="2">2.7.13.3</ecNumber>
    </recommendedName>
</protein>
<keyword evidence="10" id="KW-0677">Repeat</keyword>
<dbReference type="NCBIfam" id="TIGR00229">
    <property type="entry name" value="sensory_box"/>
    <property type="match status" value="2"/>
</dbReference>
<reference evidence="20" key="1">
    <citation type="submission" date="2016-10" db="EMBL/GenBank/DDBJ databases">
        <authorList>
            <person name="Varghese N."/>
            <person name="Submissions S."/>
        </authorList>
    </citation>
    <scope>NUCLEOTIDE SEQUENCE [LARGE SCALE GENOMIC DNA]</scope>
    <source>
        <strain evidence="20">Gh-105</strain>
    </source>
</reference>
<dbReference type="Pfam" id="PF08448">
    <property type="entry name" value="PAS_4"/>
    <property type="match status" value="1"/>
</dbReference>
<feature type="domain" description="PAS" evidence="17">
    <location>
        <begin position="314"/>
        <end position="385"/>
    </location>
</feature>
<evidence type="ECO:0000256" key="8">
    <source>
        <dbReference type="ARBA" id="ARBA00022643"/>
    </source>
</evidence>
<dbReference type="AlphaFoldDB" id="A0A1I2VSM5"/>
<evidence type="ECO:0000256" key="4">
    <source>
        <dbReference type="ARBA" id="ARBA00022543"/>
    </source>
</evidence>
<comment type="catalytic activity">
    <reaction evidence="1">
        <text>ATP + protein L-histidine = ADP + protein N-phospho-L-histidine.</text>
        <dbReference type="EC" id="2.7.13.3"/>
    </reaction>
</comment>
<evidence type="ECO:0000256" key="12">
    <source>
        <dbReference type="ARBA" id="ARBA00022777"/>
    </source>
</evidence>
<dbReference type="CDD" id="cd00130">
    <property type="entry name" value="PAS"/>
    <property type="match status" value="2"/>
</dbReference>
<dbReference type="SMART" id="SM00911">
    <property type="entry name" value="HWE_HK"/>
    <property type="match status" value="1"/>
</dbReference>
<dbReference type="PANTHER" id="PTHR41523">
    <property type="entry name" value="TWO-COMPONENT SYSTEM SENSOR PROTEIN"/>
    <property type="match status" value="1"/>
</dbReference>
<keyword evidence="8" id="KW-0288">FMN</keyword>
<dbReference type="Gene3D" id="3.30.450.20">
    <property type="entry name" value="PAS domain"/>
    <property type="match status" value="2"/>
</dbReference>
<dbReference type="SUPFAM" id="SSF55781">
    <property type="entry name" value="GAF domain-like"/>
    <property type="match status" value="1"/>
</dbReference>
<keyword evidence="9" id="KW-0808">Transferase</keyword>
<keyword evidence="6" id="KW-0716">Sensory transduction</keyword>
<dbReference type="SMART" id="SM00065">
    <property type="entry name" value="GAF"/>
    <property type="match status" value="1"/>
</dbReference>
<keyword evidence="13" id="KW-0067">ATP-binding</keyword>
<dbReference type="GO" id="GO:0009881">
    <property type="term" value="F:photoreceptor activity"/>
    <property type="evidence" value="ECO:0007669"/>
    <property type="project" value="UniProtKB-KW"/>
</dbReference>
<evidence type="ECO:0000256" key="5">
    <source>
        <dbReference type="ARBA" id="ARBA00022553"/>
    </source>
</evidence>
<sequence length="639" mass="70589">MRDEDPLLTATISCNGPNEDWTEAERLEALRDAKILDTEQDPAYDDLIRIAAIVCAAPIVLVSLVDEDRQWFKARIGFDQAETPRSLSVCSYAIRSGPLLVIPDLTADPRTAENALVTGEHRLRFYAGAVIRGKGGLPFGSLCVLDRVPRPDGLTEVQAETLLALARQVATLIELRQARAVASDREADLAASDRRFRVMTDAMPQMVWTTRPDGFHDFYNDRWYEFTGVPQGSTDGAGWNGLFHPDDQERAWARWRHSLATGDPYEIEYRLRHHTGAYRWTLGRAVPVRNAEGQIERWFGTCTDIDDLKRVEEEARKLAAIVENSKDFIGIADENGRTLHINAAGRRLVGLSATDATLRTVVTDYFMPECQRTVIDTVLPAVQRQGWWEGELSFRHFVTGEGIAVLYSVFPVRDEAGALIGYANVTRDLRERKRAEEARDLLIKELSHRIKNIFAVVEGIAALSARADPAARPFVAVFRERLGALARAHEYVRPHSPASAPAVKGQTLFGLMRLIMAAYEQDGRARIALQGDDIAVGDTAATALALIMHEQATNAMKYGGLSTETGTVRLTGRRDGETYELVWAESGGPPVAGPPTRRGFGTVLAERSVAGQLDGVLEHDWSRTGLVMRLAVPTANLAA</sequence>
<keyword evidence="15" id="KW-0843">Virulence</keyword>
<dbReference type="PROSITE" id="PS50112">
    <property type="entry name" value="PAS"/>
    <property type="match status" value="1"/>
</dbReference>
<evidence type="ECO:0000256" key="13">
    <source>
        <dbReference type="ARBA" id="ARBA00022840"/>
    </source>
</evidence>
<evidence type="ECO:0000256" key="1">
    <source>
        <dbReference type="ARBA" id="ARBA00000085"/>
    </source>
</evidence>
<dbReference type="Proteomes" id="UP000199229">
    <property type="component" value="Unassembled WGS sequence"/>
</dbReference>
<dbReference type="InterPro" id="IPR001610">
    <property type="entry name" value="PAC"/>
</dbReference>
<dbReference type="Gene3D" id="3.30.450.40">
    <property type="match status" value="1"/>
</dbReference>
<evidence type="ECO:0000256" key="7">
    <source>
        <dbReference type="ARBA" id="ARBA00022630"/>
    </source>
</evidence>
<dbReference type="PANTHER" id="PTHR41523:SF8">
    <property type="entry name" value="ETHYLENE RESPONSE SENSOR PROTEIN"/>
    <property type="match status" value="1"/>
</dbReference>
<keyword evidence="12" id="KW-0418">Kinase</keyword>
<dbReference type="InterPro" id="IPR029016">
    <property type="entry name" value="GAF-like_dom_sf"/>
</dbReference>
<dbReference type="SMART" id="SM00091">
    <property type="entry name" value="PAS"/>
    <property type="match status" value="2"/>
</dbReference>
<keyword evidence="7" id="KW-0285">Flavoprotein</keyword>
<evidence type="ECO:0000256" key="11">
    <source>
        <dbReference type="ARBA" id="ARBA00022741"/>
    </source>
</evidence>
<dbReference type="InterPro" id="IPR000700">
    <property type="entry name" value="PAS-assoc_C"/>
</dbReference>
<dbReference type="EC" id="2.7.13.3" evidence="2"/>
<dbReference type="GO" id="GO:0004673">
    <property type="term" value="F:protein histidine kinase activity"/>
    <property type="evidence" value="ECO:0007669"/>
    <property type="project" value="UniProtKB-EC"/>
</dbReference>
<dbReference type="Gene3D" id="3.30.565.10">
    <property type="entry name" value="Histidine kinase-like ATPase, C-terminal domain"/>
    <property type="match status" value="1"/>
</dbReference>
<evidence type="ECO:0000256" key="15">
    <source>
        <dbReference type="ARBA" id="ARBA00023026"/>
    </source>
</evidence>
<feature type="domain" description="PAC" evidence="18">
    <location>
        <begin position="265"/>
        <end position="317"/>
    </location>
</feature>
<evidence type="ECO:0000256" key="3">
    <source>
        <dbReference type="ARBA" id="ARBA00021740"/>
    </source>
</evidence>
<evidence type="ECO:0000256" key="14">
    <source>
        <dbReference type="ARBA" id="ARBA00022991"/>
    </source>
</evidence>
<dbReference type="FunFam" id="3.30.450.20:FF:000099">
    <property type="entry name" value="Sensory box sensor histidine kinase"/>
    <property type="match status" value="1"/>
</dbReference>
<dbReference type="EMBL" id="FOPM01000016">
    <property type="protein sequence ID" value="SFG90506.1"/>
    <property type="molecule type" value="Genomic_DNA"/>
</dbReference>
<dbReference type="InterPro" id="IPR035965">
    <property type="entry name" value="PAS-like_dom_sf"/>
</dbReference>
<keyword evidence="4" id="KW-0600">Photoreceptor protein</keyword>
<keyword evidence="16" id="KW-0675">Receptor</keyword>
<evidence type="ECO:0000313" key="20">
    <source>
        <dbReference type="Proteomes" id="UP000199229"/>
    </source>
</evidence>
<name>A0A1I2VSM5_9HYPH</name>
<dbReference type="InterPro" id="IPR036890">
    <property type="entry name" value="HATPase_C_sf"/>
</dbReference>
<evidence type="ECO:0000259" key="17">
    <source>
        <dbReference type="PROSITE" id="PS50112"/>
    </source>
</evidence>
<evidence type="ECO:0000256" key="2">
    <source>
        <dbReference type="ARBA" id="ARBA00012438"/>
    </source>
</evidence>
<proteinExistence type="predicted"/>
<dbReference type="Pfam" id="PF07536">
    <property type="entry name" value="HWE_HK"/>
    <property type="match status" value="1"/>
</dbReference>
<dbReference type="SUPFAM" id="SSF55785">
    <property type="entry name" value="PYP-like sensor domain (PAS domain)"/>
    <property type="match status" value="2"/>
</dbReference>
<accession>A0A1I2VSM5</accession>
<dbReference type="InterPro" id="IPR013656">
    <property type="entry name" value="PAS_4"/>
</dbReference>
<evidence type="ECO:0000259" key="18">
    <source>
        <dbReference type="PROSITE" id="PS50113"/>
    </source>
</evidence>
<dbReference type="GO" id="GO:0005524">
    <property type="term" value="F:ATP binding"/>
    <property type="evidence" value="ECO:0007669"/>
    <property type="project" value="UniProtKB-KW"/>
</dbReference>
<dbReference type="InterPro" id="IPR013655">
    <property type="entry name" value="PAS_fold_3"/>
</dbReference>
<dbReference type="PROSITE" id="PS50113">
    <property type="entry name" value="PAC"/>
    <property type="match status" value="2"/>
</dbReference>
<evidence type="ECO:0000256" key="9">
    <source>
        <dbReference type="ARBA" id="ARBA00022679"/>
    </source>
</evidence>
<dbReference type="InterPro" id="IPR011102">
    <property type="entry name" value="Sig_transdc_His_kinase_HWE"/>
</dbReference>
<dbReference type="Pfam" id="PF08447">
    <property type="entry name" value="PAS_3"/>
    <property type="match status" value="1"/>
</dbReference>
<evidence type="ECO:0000256" key="16">
    <source>
        <dbReference type="ARBA" id="ARBA00023170"/>
    </source>
</evidence>
<dbReference type="OrthoDB" id="341208at2"/>
<keyword evidence="14" id="KW-0157">Chromophore</keyword>
<keyword evidence="11" id="KW-0547">Nucleotide-binding</keyword>
<evidence type="ECO:0000256" key="6">
    <source>
        <dbReference type="ARBA" id="ARBA00022606"/>
    </source>
</evidence>
<evidence type="ECO:0000313" key="19">
    <source>
        <dbReference type="EMBL" id="SFG90506.1"/>
    </source>
</evidence>